<keyword evidence="7 9" id="KW-1133">Transmembrane helix</keyword>
<feature type="transmembrane region" description="Helical" evidence="9">
    <location>
        <begin position="43"/>
        <end position="64"/>
    </location>
</feature>
<dbReference type="CDD" id="cd06261">
    <property type="entry name" value="TM_PBP2"/>
    <property type="match status" value="1"/>
</dbReference>
<dbReference type="RefSeq" id="WP_167130623.1">
    <property type="nucleotide sequence ID" value="NZ_JAANCM010000013.1"/>
</dbReference>
<dbReference type="GO" id="GO:0005886">
    <property type="term" value="C:plasma membrane"/>
    <property type="evidence" value="ECO:0007669"/>
    <property type="project" value="UniProtKB-SubCell"/>
</dbReference>
<dbReference type="InterPro" id="IPR025966">
    <property type="entry name" value="OppC_N"/>
</dbReference>
<dbReference type="Pfam" id="PF00528">
    <property type="entry name" value="BPD_transp_1"/>
    <property type="match status" value="1"/>
</dbReference>
<evidence type="ECO:0000313" key="11">
    <source>
        <dbReference type="EMBL" id="NHT78313.1"/>
    </source>
</evidence>
<gene>
    <name evidence="11" type="ORF">G8E10_21640</name>
</gene>
<dbReference type="AlphaFoldDB" id="A0AA43ZI42"/>
<dbReference type="PANTHER" id="PTHR43386:SF1">
    <property type="entry name" value="D,D-DIPEPTIDE TRANSPORT SYSTEM PERMEASE PROTEIN DDPC-RELATED"/>
    <property type="match status" value="1"/>
</dbReference>
<accession>A0AA43ZI42</accession>
<comment type="caution">
    <text evidence="11">The sequence shown here is derived from an EMBL/GenBank/DDBJ whole genome shotgun (WGS) entry which is preliminary data.</text>
</comment>
<keyword evidence="8 9" id="KW-0472">Membrane</keyword>
<evidence type="ECO:0000256" key="1">
    <source>
        <dbReference type="ARBA" id="ARBA00004651"/>
    </source>
</evidence>
<evidence type="ECO:0000256" key="5">
    <source>
        <dbReference type="ARBA" id="ARBA00022856"/>
    </source>
</evidence>
<dbReference type="EMBL" id="JAANCM010000013">
    <property type="protein sequence ID" value="NHT78313.1"/>
    <property type="molecule type" value="Genomic_DNA"/>
</dbReference>
<reference evidence="11" key="1">
    <citation type="submission" date="2020-03" db="EMBL/GenBank/DDBJ databases">
        <title>Ferranicluibacter endophyticum gen. nov., sp. nov., a new genus isolated from Rubus ulmifolius Schott. stem.</title>
        <authorList>
            <person name="Roca-Couso R."/>
            <person name="Flores-Felix J.D."/>
            <person name="Igual J.M."/>
            <person name="Rivas R."/>
        </authorList>
    </citation>
    <scope>NUCLEOTIDE SEQUENCE</scope>
    <source>
        <strain evidence="11">CRRU44</strain>
    </source>
</reference>
<dbReference type="PROSITE" id="PS50928">
    <property type="entry name" value="ABC_TM1"/>
    <property type="match status" value="1"/>
</dbReference>
<proteinExistence type="inferred from homology"/>
<feature type="transmembrane region" description="Helical" evidence="9">
    <location>
        <begin position="200"/>
        <end position="219"/>
    </location>
</feature>
<feature type="transmembrane region" description="Helical" evidence="9">
    <location>
        <begin position="108"/>
        <end position="134"/>
    </location>
</feature>
<comment type="similarity">
    <text evidence="9">Belongs to the binding-protein-dependent transport system permease family.</text>
</comment>
<dbReference type="GO" id="GO:0015031">
    <property type="term" value="P:protein transport"/>
    <property type="evidence" value="ECO:0007669"/>
    <property type="project" value="UniProtKB-KW"/>
</dbReference>
<comment type="subcellular location">
    <subcellularLocation>
        <location evidence="1 9">Cell membrane</location>
        <topology evidence="1 9">Multi-pass membrane protein</topology>
    </subcellularLocation>
</comment>
<feature type="transmembrane region" description="Helical" evidence="9">
    <location>
        <begin position="273"/>
        <end position="295"/>
    </location>
</feature>
<dbReference type="GO" id="GO:0071916">
    <property type="term" value="F:dipeptide transmembrane transporter activity"/>
    <property type="evidence" value="ECO:0007669"/>
    <property type="project" value="TreeGrafter"/>
</dbReference>
<keyword evidence="6" id="KW-0653">Protein transport</keyword>
<keyword evidence="3" id="KW-1003">Cell membrane</keyword>
<name>A0AA43ZI42_9HYPH</name>
<evidence type="ECO:0000256" key="3">
    <source>
        <dbReference type="ARBA" id="ARBA00022475"/>
    </source>
</evidence>
<evidence type="ECO:0000256" key="6">
    <source>
        <dbReference type="ARBA" id="ARBA00022927"/>
    </source>
</evidence>
<organism evidence="11 12">
    <name type="scientific">Ferranicluibacter rubi</name>
    <dbReference type="NCBI Taxonomy" id="2715133"/>
    <lineage>
        <taxon>Bacteria</taxon>
        <taxon>Pseudomonadati</taxon>
        <taxon>Pseudomonadota</taxon>
        <taxon>Alphaproteobacteria</taxon>
        <taxon>Hyphomicrobiales</taxon>
        <taxon>Rhizobiaceae</taxon>
        <taxon>Ferranicluibacter</taxon>
    </lineage>
</organism>
<dbReference type="SUPFAM" id="SSF161098">
    <property type="entry name" value="MetI-like"/>
    <property type="match status" value="1"/>
</dbReference>
<evidence type="ECO:0000313" key="12">
    <source>
        <dbReference type="Proteomes" id="UP001155840"/>
    </source>
</evidence>
<evidence type="ECO:0000256" key="2">
    <source>
        <dbReference type="ARBA" id="ARBA00022448"/>
    </source>
</evidence>
<dbReference type="Gene3D" id="1.10.3720.10">
    <property type="entry name" value="MetI-like"/>
    <property type="match status" value="1"/>
</dbReference>
<dbReference type="Pfam" id="PF12911">
    <property type="entry name" value="OppC_N"/>
    <property type="match status" value="1"/>
</dbReference>
<feature type="transmembrane region" description="Helical" evidence="9">
    <location>
        <begin position="155"/>
        <end position="180"/>
    </location>
</feature>
<evidence type="ECO:0000259" key="10">
    <source>
        <dbReference type="PROSITE" id="PS50928"/>
    </source>
</evidence>
<keyword evidence="5" id="KW-0571">Peptide transport</keyword>
<feature type="transmembrane region" description="Helical" evidence="9">
    <location>
        <begin position="231"/>
        <end position="253"/>
    </location>
</feature>
<sequence length="309" mass="32891">MTAVPSVPMSRRDWLLSDRPQSRTQARLGRAYMTWRRFSANRLALVGLGILMLLILMAIFAGVLSPHSPVIGNLAGARLLPPGSPGYLLGTDEQGRDILSRLLHGSRLTLFVIILVAVIAAPTGLIVGAVAGYAGGWVDAVLMRITDIFLAFPKLVLALALVAALGPGIENAVLAIAITSWPPYARIARAETMTVRNADYIAAVRLMGASPLRIVLLHVMPMCLSSLIVRITLDMAGVILTAAGLGFLGLGAQPPLPEWGAMIASGRRFILDQWWVATMPGIAILLVSLAFNLLGDGLRDALDPREAGQ</sequence>
<dbReference type="InterPro" id="IPR000515">
    <property type="entry name" value="MetI-like"/>
</dbReference>
<feature type="domain" description="ABC transmembrane type-1" evidence="10">
    <location>
        <begin position="106"/>
        <end position="295"/>
    </location>
</feature>
<keyword evidence="4 9" id="KW-0812">Transmembrane</keyword>
<evidence type="ECO:0000256" key="7">
    <source>
        <dbReference type="ARBA" id="ARBA00022989"/>
    </source>
</evidence>
<evidence type="ECO:0000256" key="4">
    <source>
        <dbReference type="ARBA" id="ARBA00022692"/>
    </source>
</evidence>
<protein>
    <submittedName>
        <fullName evidence="11">ABC transporter permease</fullName>
    </submittedName>
</protein>
<dbReference type="InterPro" id="IPR035906">
    <property type="entry name" value="MetI-like_sf"/>
</dbReference>
<keyword evidence="2 9" id="KW-0813">Transport</keyword>
<keyword evidence="12" id="KW-1185">Reference proteome</keyword>
<dbReference type="PANTHER" id="PTHR43386">
    <property type="entry name" value="OLIGOPEPTIDE TRANSPORT SYSTEM PERMEASE PROTEIN APPC"/>
    <property type="match status" value="1"/>
</dbReference>
<dbReference type="Proteomes" id="UP001155840">
    <property type="component" value="Unassembled WGS sequence"/>
</dbReference>
<dbReference type="InterPro" id="IPR050366">
    <property type="entry name" value="BP-dependent_transpt_permease"/>
</dbReference>
<evidence type="ECO:0000256" key="8">
    <source>
        <dbReference type="ARBA" id="ARBA00023136"/>
    </source>
</evidence>
<evidence type="ECO:0000256" key="9">
    <source>
        <dbReference type="RuleBase" id="RU363032"/>
    </source>
</evidence>